<dbReference type="InterPro" id="IPR010237">
    <property type="entry name" value="Pyr-5-nucltdase"/>
</dbReference>
<dbReference type="PANTHER" id="PTHR12725">
    <property type="entry name" value="HALOACID DEHALOGENASE-LIKE HYDROLASE"/>
    <property type="match status" value="1"/>
</dbReference>
<protein>
    <submittedName>
        <fullName evidence="1">Pyrimidine 5'-nucleotidase</fullName>
    </submittedName>
</protein>
<keyword evidence="2" id="KW-1185">Reference proteome</keyword>
<evidence type="ECO:0000313" key="1">
    <source>
        <dbReference type="EMBL" id="MDC7682393.1"/>
    </source>
</evidence>
<dbReference type="Proteomes" id="UP001214854">
    <property type="component" value="Unassembled WGS sequence"/>
</dbReference>
<dbReference type="PANTHER" id="PTHR12725:SF117">
    <property type="entry name" value="HALOACID DEHALOGENASE-LIKE HYDROLASE"/>
    <property type="match status" value="1"/>
</dbReference>
<dbReference type="SFLD" id="SFLDG01132">
    <property type="entry name" value="C1.5.3:_5'-Nucleotidase_Like"/>
    <property type="match status" value="1"/>
</dbReference>
<dbReference type="SFLD" id="SFLDG01129">
    <property type="entry name" value="C1.5:_HAD__Beta-PGM__Phosphata"/>
    <property type="match status" value="1"/>
</dbReference>
<gene>
    <name evidence="1" type="ORF">PQU92_03845</name>
</gene>
<dbReference type="Pfam" id="PF00702">
    <property type="entry name" value="Hydrolase"/>
    <property type="match status" value="1"/>
</dbReference>
<dbReference type="Gene3D" id="3.40.50.1000">
    <property type="entry name" value="HAD superfamily/HAD-like"/>
    <property type="match status" value="1"/>
</dbReference>
<organism evidence="1 2">
    <name type="scientific">Asticcacaulis aquaticus</name>
    <dbReference type="NCBI Taxonomy" id="2984212"/>
    <lineage>
        <taxon>Bacteria</taxon>
        <taxon>Pseudomonadati</taxon>
        <taxon>Pseudomonadota</taxon>
        <taxon>Alphaproteobacteria</taxon>
        <taxon>Caulobacterales</taxon>
        <taxon>Caulobacteraceae</taxon>
        <taxon>Asticcacaulis</taxon>
    </lineage>
</organism>
<dbReference type="RefSeq" id="WP_272746883.1">
    <property type="nucleotide sequence ID" value="NZ_JAQQKX010000002.1"/>
</dbReference>
<sequence>MTVTSPAALPHVSTWLFDLDNTLYPPEAEVMALVEGKMTAFVMRQTGLARQEAFELQKKYLYEHGTTLAGLMAYHSIDPYAFMNEVHDVSLDNLLPDHDLNAAITALEGRKLVFTNGDENHAYRILDKLEMTHLFEDVFHLGHADLIPKPNLATFHRMMQKHAVTGPETAFFEDSPKNLRPAHDLGMTTILVGPHAEANTDAFIHVRAPSLKAFLSQN</sequence>
<dbReference type="InterPro" id="IPR036412">
    <property type="entry name" value="HAD-like_sf"/>
</dbReference>
<dbReference type="Gene3D" id="1.10.150.450">
    <property type="match status" value="1"/>
</dbReference>
<dbReference type="InterPro" id="IPR023214">
    <property type="entry name" value="HAD_sf"/>
</dbReference>
<dbReference type="InterPro" id="IPR006439">
    <property type="entry name" value="HAD-SF_hydro_IA"/>
</dbReference>
<dbReference type="SFLD" id="SFLDS00003">
    <property type="entry name" value="Haloacid_Dehalogenase"/>
    <property type="match status" value="1"/>
</dbReference>
<dbReference type="NCBIfam" id="TIGR01509">
    <property type="entry name" value="HAD-SF-IA-v3"/>
    <property type="match status" value="1"/>
</dbReference>
<comment type="caution">
    <text evidence="1">The sequence shown here is derived from an EMBL/GenBank/DDBJ whole genome shotgun (WGS) entry which is preliminary data.</text>
</comment>
<name>A0ABT5HQN9_9CAUL</name>
<accession>A0ABT5HQN9</accession>
<dbReference type="SUPFAM" id="SSF56784">
    <property type="entry name" value="HAD-like"/>
    <property type="match status" value="1"/>
</dbReference>
<reference evidence="1 2" key="1">
    <citation type="submission" date="2023-01" db="EMBL/GenBank/DDBJ databases">
        <title>Novel species of the genus Asticcacaulis isolated from rivers.</title>
        <authorList>
            <person name="Lu H."/>
        </authorList>
    </citation>
    <scope>NUCLEOTIDE SEQUENCE [LARGE SCALE GENOMIC DNA]</scope>
    <source>
        <strain evidence="1 2">BYS171W</strain>
    </source>
</reference>
<proteinExistence type="predicted"/>
<evidence type="ECO:0000313" key="2">
    <source>
        <dbReference type="Proteomes" id="UP001214854"/>
    </source>
</evidence>
<dbReference type="NCBIfam" id="TIGR01993">
    <property type="entry name" value="Pyr-5-nucltdase"/>
    <property type="match status" value="1"/>
</dbReference>
<dbReference type="EMBL" id="JAQQKX010000002">
    <property type="protein sequence ID" value="MDC7682393.1"/>
    <property type="molecule type" value="Genomic_DNA"/>
</dbReference>